<comment type="caution">
    <text evidence="2">The sequence shown here is derived from an EMBL/GenBank/DDBJ whole genome shotgun (WGS) entry which is preliminary data.</text>
</comment>
<protein>
    <recommendedName>
        <fullName evidence="1">DUF4382 domain-containing protein</fullName>
    </recommendedName>
</protein>
<dbReference type="AlphaFoldDB" id="A0A150XZF3"/>
<evidence type="ECO:0000313" key="2">
    <source>
        <dbReference type="EMBL" id="KYG84170.1"/>
    </source>
</evidence>
<evidence type="ECO:0000313" key="3">
    <source>
        <dbReference type="Proteomes" id="UP000075663"/>
    </source>
</evidence>
<dbReference type="EMBL" id="LRPB01000023">
    <property type="protein sequence ID" value="KYG84170.1"/>
    <property type="molecule type" value="Genomic_DNA"/>
</dbReference>
<proteinExistence type="predicted"/>
<evidence type="ECO:0000259" key="1">
    <source>
        <dbReference type="Pfam" id="PF14321"/>
    </source>
</evidence>
<organism evidence="2 3">
    <name type="scientific">Roseivirga seohaensis</name>
    <dbReference type="NCBI Taxonomy" id="1914963"/>
    <lineage>
        <taxon>Bacteria</taxon>
        <taxon>Pseudomonadati</taxon>
        <taxon>Bacteroidota</taxon>
        <taxon>Cytophagia</taxon>
        <taxon>Cytophagales</taxon>
        <taxon>Roseivirgaceae</taxon>
        <taxon>Roseivirga</taxon>
    </lineage>
</organism>
<sequence>MARSASCSQNGQKLNSKLKLKIMKYLKSLAATLLIIPTLMFTSCDDDNSNELDGTGTARLEATDAAVDAENITGVFLSVDEAQFMANGQIQNSIMFESPKEFNLMDYQNGETYILGETELEAGAYDEIRLILTSSNQAYVKYLNGSTDEINVPSGSTSGYKIMGDFEIMANGMTELVLDVDLRKALVKRGNGEFNLRPTARLITKSATGMIQGTVDEDNMDDADKVVVYAYLEGTFEDSEMDEPTDGNSRFENSVNSAVADASGNFTLAFMPEGDYELIVASYKRDQLLGGELKFESATQVQVSIDGETTSVVEVEAKVVTNLLINLFQ</sequence>
<dbReference type="InterPro" id="IPR025491">
    <property type="entry name" value="DUF4382"/>
</dbReference>
<dbReference type="STRING" id="1914963.AWW67_03410"/>
<accession>A0A150XZF3</accession>
<gene>
    <name evidence="2" type="ORF">AWW67_03410</name>
</gene>
<feature type="domain" description="DUF4382" evidence="1">
    <location>
        <begin position="55"/>
        <end position="198"/>
    </location>
</feature>
<name>A0A150XZF3_9BACT</name>
<dbReference type="Proteomes" id="UP000075663">
    <property type="component" value="Unassembled WGS sequence"/>
</dbReference>
<reference evidence="2 3" key="1">
    <citation type="submission" date="2016-01" db="EMBL/GenBank/DDBJ databases">
        <title>Genome sequencing of Roseivirga seohaensis SW-152.</title>
        <authorList>
            <person name="Selvaratnam C."/>
            <person name="Thevarajoo S."/>
            <person name="Goh K.M."/>
            <person name="Ee R."/>
            <person name="Chan K.-G."/>
            <person name="Chong C.S."/>
        </authorList>
    </citation>
    <scope>NUCLEOTIDE SEQUENCE [LARGE SCALE GENOMIC DNA]</scope>
    <source>
        <strain evidence="2 3">SW-152</strain>
    </source>
</reference>
<dbReference type="Pfam" id="PF14321">
    <property type="entry name" value="DUF4382"/>
    <property type="match status" value="1"/>
</dbReference>